<dbReference type="PROSITE" id="PS50279">
    <property type="entry name" value="BPTI_KUNITZ_2"/>
    <property type="match status" value="5"/>
</dbReference>
<dbReference type="CDD" id="cd00109">
    <property type="entry name" value="Kunitz-type"/>
    <property type="match status" value="2"/>
</dbReference>
<dbReference type="FunFam" id="4.10.410.10:FF:000004">
    <property type="entry name" value="Tissue factor pathway inhibitor"/>
    <property type="match status" value="2"/>
</dbReference>
<dbReference type="InterPro" id="IPR002223">
    <property type="entry name" value="Kunitz_BPTI"/>
</dbReference>
<protein>
    <recommendedName>
        <fullName evidence="7">BPTI/Kunitz inhibitor domain-containing protein</fullName>
    </recommendedName>
</protein>
<dbReference type="PANTHER" id="PTHR10083:SF376">
    <property type="entry name" value="SERINE PEPTIDASE INHIBITOR, KUNITZ TYPE, 3"/>
    <property type="match status" value="1"/>
</dbReference>
<dbReference type="InterPro" id="IPR020901">
    <property type="entry name" value="Prtase_inh_Kunz-CS"/>
</dbReference>
<keyword evidence="4" id="KW-0722">Serine protease inhibitor</keyword>
<sequence>FPESCKMMTYVCVLGFFCILCVQVSHQKPERCNQAPEQGQCLARIPRLYYEAATNSCKEFFYGGCGGNENNFETTEDCDNVCVQESQTEASGDRCTLSPQVGNCKASLPRMYYNSDTNTCQTFTYGGCGGNSNNFETVDECQTACVKNLASGVARCFLKAETGVCRARIPRLFYDVESNTCKEFIYGGCGGNDNNFLSLEECDKTCVTMSRYGASHCYLSQDPGPCKQSVPRQYYDPSSNTCKEFNYGGCEGNGNNFYTVETCTKECIRSTSDNVCSLPAEKGSCRGMVYRYYYSTSTKKCGQFIYGGCEGNENNFETLDECEDACGNIAPILSVTQFHILIICLPIIMGKLWF</sequence>
<feature type="non-terminal residue" evidence="8">
    <location>
        <position position="1"/>
    </location>
</feature>
<proteinExistence type="predicted"/>
<dbReference type="EMBL" id="HACG01021968">
    <property type="protein sequence ID" value="CEK68833.1"/>
    <property type="molecule type" value="Transcribed_RNA"/>
</dbReference>
<dbReference type="InterPro" id="IPR036880">
    <property type="entry name" value="Kunitz_BPTI_sf"/>
</dbReference>
<dbReference type="FunFam" id="4.10.410.10:FF:000021">
    <property type="entry name" value="Serine protease inhibitor, putative"/>
    <property type="match status" value="1"/>
</dbReference>
<keyword evidence="2" id="KW-0964">Secreted</keyword>
<feature type="chain" id="PRO_5002110795" description="BPTI/Kunitz inhibitor domain-containing protein" evidence="6">
    <location>
        <begin position="28"/>
        <end position="354"/>
    </location>
</feature>
<feature type="domain" description="BPTI/Kunitz inhibitor" evidence="7">
    <location>
        <begin position="217"/>
        <end position="267"/>
    </location>
</feature>
<dbReference type="GO" id="GO:0004867">
    <property type="term" value="F:serine-type endopeptidase inhibitor activity"/>
    <property type="evidence" value="ECO:0007669"/>
    <property type="project" value="UniProtKB-KW"/>
</dbReference>
<feature type="domain" description="BPTI/Kunitz inhibitor" evidence="7">
    <location>
        <begin position="156"/>
        <end position="206"/>
    </location>
</feature>
<feature type="signal peptide" evidence="6">
    <location>
        <begin position="1"/>
        <end position="27"/>
    </location>
</feature>
<dbReference type="AlphaFoldDB" id="A0A0B6ZJZ3"/>
<reference evidence="8" key="1">
    <citation type="submission" date="2014-12" db="EMBL/GenBank/DDBJ databases">
        <title>Insight into the proteome of Arion vulgaris.</title>
        <authorList>
            <person name="Aradska J."/>
            <person name="Bulat T."/>
            <person name="Smidak R."/>
            <person name="Sarate P."/>
            <person name="Gangsoo J."/>
            <person name="Sialana F."/>
            <person name="Bilban M."/>
            <person name="Lubec G."/>
        </authorList>
    </citation>
    <scope>NUCLEOTIDE SEQUENCE</scope>
    <source>
        <tissue evidence="8">Skin</tissue>
    </source>
</reference>
<gene>
    <name evidence="8" type="primary">ORF67925</name>
</gene>
<name>A0A0B6ZJZ3_9EUPU</name>
<evidence type="ECO:0000256" key="5">
    <source>
        <dbReference type="ARBA" id="ARBA00023157"/>
    </source>
</evidence>
<comment type="subcellular location">
    <subcellularLocation>
        <location evidence="1">Secreted</location>
    </subcellularLocation>
</comment>
<accession>A0A0B6ZJZ3</accession>
<evidence type="ECO:0000256" key="2">
    <source>
        <dbReference type="ARBA" id="ARBA00022525"/>
    </source>
</evidence>
<feature type="domain" description="BPTI/Kunitz inhibitor" evidence="7">
    <location>
        <begin position="32"/>
        <end position="82"/>
    </location>
</feature>
<dbReference type="InterPro" id="IPR050098">
    <property type="entry name" value="TFPI/VKTCI-like"/>
</dbReference>
<dbReference type="GO" id="GO:0005615">
    <property type="term" value="C:extracellular space"/>
    <property type="evidence" value="ECO:0007669"/>
    <property type="project" value="TreeGrafter"/>
</dbReference>
<evidence type="ECO:0000313" key="8">
    <source>
        <dbReference type="EMBL" id="CEK68833.1"/>
    </source>
</evidence>
<keyword evidence="5" id="KW-1015">Disulfide bond</keyword>
<feature type="domain" description="BPTI/Kunitz inhibitor" evidence="7">
    <location>
        <begin position="276"/>
        <end position="326"/>
    </location>
</feature>
<dbReference type="FunFam" id="4.10.410.10:FF:000020">
    <property type="entry name" value="Collagen, type VI, alpha 3"/>
    <property type="match status" value="1"/>
</dbReference>
<dbReference type="SUPFAM" id="SSF57362">
    <property type="entry name" value="BPTI-like"/>
    <property type="match status" value="5"/>
</dbReference>
<feature type="domain" description="BPTI/Kunitz inhibitor" evidence="7">
    <location>
        <begin position="95"/>
        <end position="145"/>
    </location>
</feature>
<keyword evidence="6" id="KW-0732">Signal</keyword>
<dbReference type="PANTHER" id="PTHR10083">
    <property type="entry name" value="KUNITZ-TYPE PROTEASE INHIBITOR-RELATED"/>
    <property type="match status" value="1"/>
</dbReference>
<evidence type="ECO:0000256" key="1">
    <source>
        <dbReference type="ARBA" id="ARBA00004613"/>
    </source>
</evidence>
<evidence type="ECO:0000259" key="7">
    <source>
        <dbReference type="PROSITE" id="PS50279"/>
    </source>
</evidence>
<organism evidence="8">
    <name type="scientific">Arion vulgaris</name>
    <dbReference type="NCBI Taxonomy" id="1028688"/>
    <lineage>
        <taxon>Eukaryota</taxon>
        <taxon>Metazoa</taxon>
        <taxon>Spiralia</taxon>
        <taxon>Lophotrochozoa</taxon>
        <taxon>Mollusca</taxon>
        <taxon>Gastropoda</taxon>
        <taxon>Heterobranchia</taxon>
        <taxon>Euthyneura</taxon>
        <taxon>Panpulmonata</taxon>
        <taxon>Eupulmonata</taxon>
        <taxon>Stylommatophora</taxon>
        <taxon>Helicina</taxon>
        <taxon>Arionoidea</taxon>
        <taxon>Arionidae</taxon>
        <taxon>Arion</taxon>
    </lineage>
</organism>
<dbReference type="SMART" id="SM00131">
    <property type="entry name" value="KU"/>
    <property type="match status" value="5"/>
</dbReference>
<evidence type="ECO:0000256" key="6">
    <source>
        <dbReference type="SAM" id="SignalP"/>
    </source>
</evidence>
<dbReference type="Pfam" id="PF00014">
    <property type="entry name" value="Kunitz_BPTI"/>
    <property type="match status" value="5"/>
</dbReference>
<keyword evidence="3" id="KW-0646">Protease inhibitor</keyword>
<evidence type="ECO:0000256" key="3">
    <source>
        <dbReference type="ARBA" id="ARBA00022690"/>
    </source>
</evidence>
<dbReference type="PROSITE" id="PS00280">
    <property type="entry name" value="BPTI_KUNITZ_1"/>
    <property type="match status" value="3"/>
</dbReference>
<dbReference type="Gene3D" id="4.10.410.10">
    <property type="entry name" value="Pancreatic trypsin inhibitor Kunitz domain"/>
    <property type="match status" value="5"/>
</dbReference>
<evidence type="ECO:0000256" key="4">
    <source>
        <dbReference type="ARBA" id="ARBA00022900"/>
    </source>
</evidence>
<dbReference type="PRINTS" id="PR00759">
    <property type="entry name" value="BASICPTASE"/>
</dbReference>